<dbReference type="PROSITE" id="PS51670">
    <property type="entry name" value="SHKT"/>
    <property type="match status" value="2"/>
</dbReference>
<organism evidence="3 4">
    <name type="scientific">Pristionchus mayeri</name>
    <dbReference type="NCBI Taxonomy" id="1317129"/>
    <lineage>
        <taxon>Eukaryota</taxon>
        <taxon>Metazoa</taxon>
        <taxon>Ecdysozoa</taxon>
        <taxon>Nematoda</taxon>
        <taxon>Chromadorea</taxon>
        <taxon>Rhabditida</taxon>
        <taxon>Rhabditina</taxon>
        <taxon>Diplogasteromorpha</taxon>
        <taxon>Diplogasteroidea</taxon>
        <taxon>Neodiplogasteridae</taxon>
        <taxon>Pristionchus</taxon>
    </lineage>
</organism>
<evidence type="ECO:0000256" key="1">
    <source>
        <dbReference type="PROSITE-ProRule" id="PRU01005"/>
    </source>
</evidence>
<dbReference type="SMART" id="SM00254">
    <property type="entry name" value="ShKT"/>
    <property type="match status" value="5"/>
</dbReference>
<feature type="domain" description="ShKT" evidence="2">
    <location>
        <begin position="27"/>
        <end position="61"/>
    </location>
</feature>
<dbReference type="Gene3D" id="1.10.10.1940">
    <property type="match status" value="2"/>
</dbReference>
<dbReference type="AlphaFoldDB" id="A0AAN4ZJK4"/>
<evidence type="ECO:0000259" key="2">
    <source>
        <dbReference type="PROSITE" id="PS51670"/>
    </source>
</evidence>
<reference evidence="4" key="1">
    <citation type="submission" date="2022-10" db="EMBL/GenBank/DDBJ databases">
        <title>Genome assembly of Pristionchus species.</title>
        <authorList>
            <person name="Yoshida K."/>
            <person name="Sommer R.J."/>
        </authorList>
    </citation>
    <scope>NUCLEOTIDE SEQUENCE [LARGE SCALE GENOMIC DNA]</scope>
    <source>
        <strain evidence="4">RS5460</strain>
    </source>
</reference>
<dbReference type="EMBL" id="BTRK01000003">
    <property type="protein sequence ID" value="GMR41049.1"/>
    <property type="molecule type" value="Genomic_DNA"/>
</dbReference>
<evidence type="ECO:0000313" key="3">
    <source>
        <dbReference type="EMBL" id="GMR41049.1"/>
    </source>
</evidence>
<dbReference type="PANTHER" id="PTHR46219:SF5">
    <property type="entry name" value="SHKT DOMAIN-CONTAINING PROTEIN"/>
    <property type="match status" value="1"/>
</dbReference>
<sequence length="297" mass="32973">MRINCAKTCVYCNDDGSPPTTPEPEECIDTDKDCEVKSGLCRNKNYKSMMLKRCPVTCGFCIVDPTTPKPTTSTESPEITKCFDDPAMAHVCKENAHRCEVEPFKSKHMVKFCKGTCGFPCTPDRNITTTTEAPKQCFDDPTKAQVCKENAHRCEVEPFKTKNMMRFCKGTCGFPCDDDGGSTTTTTTTTTAAPVKKCFDDPAKAHVCKENAHRCNTEPFKKNMITFCKGTCGFPCDDEQPLVTTTTTTTLPPATTTREPCFDLSQDCVNKPQLCTNPPYYDIVKKNCRKTCGFCTQ</sequence>
<gene>
    <name evidence="3" type="ORF">PMAYCL1PPCAC_11244</name>
</gene>
<dbReference type="Pfam" id="PF01549">
    <property type="entry name" value="ShK"/>
    <property type="match status" value="4"/>
</dbReference>
<feature type="disulfide bond" evidence="1">
    <location>
        <begin position="261"/>
        <end position="295"/>
    </location>
</feature>
<protein>
    <recommendedName>
        <fullName evidence="2">ShKT domain-containing protein</fullName>
    </recommendedName>
</protein>
<dbReference type="InterPro" id="IPR003582">
    <property type="entry name" value="ShKT_dom"/>
</dbReference>
<dbReference type="Proteomes" id="UP001328107">
    <property type="component" value="Unassembled WGS sequence"/>
</dbReference>
<comment type="caution">
    <text evidence="1">Lacks conserved residue(s) required for the propagation of feature annotation.</text>
</comment>
<name>A0AAN4ZJK4_9BILA</name>
<comment type="caution">
    <text evidence="3">The sequence shown here is derived from an EMBL/GenBank/DDBJ whole genome shotgun (WGS) entry which is preliminary data.</text>
</comment>
<dbReference type="PANTHER" id="PTHR46219">
    <property type="entry name" value="PROTEIN CBG11138"/>
    <property type="match status" value="1"/>
</dbReference>
<accession>A0AAN4ZJK4</accession>
<feature type="disulfide bond" evidence="1">
    <location>
        <begin position="27"/>
        <end position="61"/>
    </location>
</feature>
<evidence type="ECO:0000313" key="4">
    <source>
        <dbReference type="Proteomes" id="UP001328107"/>
    </source>
</evidence>
<keyword evidence="1" id="KW-1015">Disulfide bond</keyword>
<proteinExistence type="predicted"/>
<keyword evidence="4" id="KW-1185">Reference proteome</keyword>
<feature type="domain" description="ShKT" evidence="2">
    <location>
        <begin position="261"/>
        <end position="295"/>
    </location>
</feature>